<evidence type="ECO:0000256" key="1">
    <source>
        <dbReference type="ARBA" id="ARBA00004123"/>
    </source>
</evidence>
<evidence type="ECO:0000313" key="13">
    <source>
        <dbReference type="Ensembl" id="ENSXETP00000097975"/>
    </source>
</evidence>
<dbReference type="Xenbase" id="XB-GENE-5865259">
    <property type="gene designation" value="yeats2"/>
</dbReference>
<evidence type="ECO:0000256" key="4">
    <source>
        <dbReference type="ARBA" id="ARBA00022843"/>
    </source>
</evidence>
<dbReference type="GO" id="GO:0006338">
    <property type="term" value="P:chromatin remodeling"/>
    <property type="evidence" value="ECO:0000318"/>
    <property type="project" value="GO_Central"/>
</dbReference>
<dbReference type="InterPro" id="IPR055129">
    <property type="entry name" value="YEATS_dom"/>
</dbReference>
<keyword evidence="5" id="KW-0175">Coiled coil</keyword>
<dbReference type="AlphaFoldDB" id="A0A6I8ST98"/>
<name>A0A6I8ST98_XENTR</name>
<evidence type="ECO:0000313" key="14">
    <source>
        <dbReference type="Proteomes" id="UP000008143"/>
    </source>
</evidence>
<evidence type="ECO:0000256" key="7">
    <source>
        <dbReference type="ARBA" id="ARBA00060245"/>
    </source>
</evidence>
<comment type="subcellular location">
    <subcellularLocation>
        <location evidence="1 10">Nucleus</location>
    </subcellularLocation>
</comment>
<evidence type="ECO:0000256" key="2">
    <source>
        <dbReference type="ARBA" id="ARBA00022499"/>
    </source>
</evidence>
<keyword evidence="4" id="KW-0832">Ubl conjugation</keyword>
<keyword evidence="14" id="KW-1185">Reference proteome</keyword>
<reference evidence="15 16" key="3">
    <citation type="submission" date="2025-04" db="UniProtKB">
        <authorList>
            <consortium name="RefSeq"/>
        </authorList>
    </citation>
    <scope>IDENTIFICATION</scope>
    <source>
        <strain evidence="15 16">Nigerian</strain>
        <tissue evidence="15 16">Liver and blood</tissue>
    </source>
</reference>
<sequence length="1238" mass="132840">MSGIKRSSEDKDPDYEDISVVHQNKRHKAAETTARDATILKIESIIKEQFVTELKNKEHEVEVIDQRLNEARRMMDKLRACIVANYYASAALNKNQEGPSSYDATVLNHPSIKKFLESPSRASSPANQRSETPSVANSETDSVYTHNEDKDGSLDAKGPAANKALRPEGNTVKDPSINENTERQVSRTEDGPRRFVKKTIVVGNVSKYIPPDKREENDQSTHKWMVYVRGSRKEPSIDHFVKKVWFFLHPSYKPNDLVEVSEPPFHLTRRGWGEFPVRVQIHFKDSQNKRIDIIHNLKLDRTYTGLQTLGAETVVEVEIYRHSLGEDFLGSQSSNECAQSEASLLSHVKSSSPHKVAHESADKEPSYYPQPSSLERTPTKVAQRLSFGIPGSTAFQPITASCKIVPQGQAASLAESPGKSFQPITMSCKIVSGTGSPTSKHSSTSQGASGTKSPVPKLHGTSFTPQNIKQEDSMFAAMPPLCPIGSQPKAQSPKTVTGGLGAFTKVIIKQEPTEPTQQLQEAPSTSQPPLQQIVTVKGNHMVAVSPQKNLATSEGSKVVGIPVGTTVQAAIKPSVTISGGQILVAKSSSSIAKAVGSKQIVAQGVAKAVVSSGSGNVVAQSSQSVSKAQVTSAVAQKAGSQGSVMATLQLPASNIPNLANLPPGTKLYLTTNSKNPSGKGKLLLIPQGAILRAANTASLQSGASSSGGSSTASTTSGLPQHLTYTSYILKQTPQGTFLVGQQSQQASGKQAAANVIVQGNVATSAQGHQTLKLTTGPKGTLVAQTHSASAAVAKISDGAVTSVQSQTQKPGTTLLRVAGGVITASSASLPSVSTNVSTQQAADVSSTSTTQVSASNKSISQQVMARIAHVKSLGTVKPATSAAAVSSTRTAPTLAQSSAASAVKMEPDMTSNASSTSGPGSSTPVKTEESGESDPSSVRVVGQVECASLRARHNWTEHLQNFKQLLTAIVKKVPLLAEKSEDGNAFCATSVEQYYSWNIGKRRASEWQRAVTMKKMLQEIIEKQPKFSNVAPLKTKQIVHWCRIHGYTPPDPESLGSDKESIEDVLARIDNEAALQTSFSAPDILCQKMEELEKTFKKETEEDVDVDVLSANEEQRLHIKKESEAEEDAKLYMVTSPACEFIRDKAQEIGVSVQPVEVQDNIYTSAVEEMILKATEQFVSDVLRDALGVAYQMTSHNRAPQEITVSNIHQAICNIPMFDFLTNKHMASSTTEDEQSLK</sequence>
<keyword evidence="3" id="KW-0597">Phosphoprotein</keyword>
<feature type="region of interest" description="Disordered" evidence="11">
    <location>
        <begin position="117"/>
        <end position="194"/>
    </location>
</feature>
<evidence type="ECO:0000259" key="12">
    <source>
        <dbReference type="PROSITE" id="PS51037"/>
    </source>
</evidence>
<dbReference type="FunFam" id="2.60.40.1970:FF:000001">
    <property type="entry name" value="YEATS domain containing 2"/>
    <property type="match status" value="1"/>
</dbReference>
<accession>A0A6I8ST98</accession>
<organism evidence="13">
    <name type="scientific">Xenopus tropicalis</name>
    <name type="common">Western clawed frog</name>
    <name type="synonym">Silurana tropicalis</name>
    <dbReference type="NCBI Taxonomy" id="8364"/>
    <lineage>
        <taxon>Eukaryota</taxon>
        <taxon>Metazoa</taxon>
        <taxon>Chordata</taxon>
        <taxon>Craniata</taxon>
        <taxon>Vertebrata</taxon>
        <taxon>Euteleostomi</taxon>
        <taxon>Amphibia</taxon>
        <taxon>Batrachia</taxon>
        <taxon>Anura</taxon>
        <taxon>Pipoidea</taxon>
        <taxon>Pipidae</taxon>
        <taxon>Xenopodinae</taxon>
        <taxon>Xenopus</taxon>
        <taxon>Silurana</taxon>
    </lineage>
</organism>
<feature type="compositionally biased region" description="Polar residues" evidence="11">
    <location>
        <begin position="433"/>
        <end position="452"/>
    </location>
</feature>
<dbReference type="Proteomes" id="UP000008143">
    <property type="component" value="Chromosome 5"/>
</dbReference>
<evidence type="ECO:0000256" key="11">
    <source>
        <dbReference type="SAM" id="MobiDB-lite"/>
    </source>
</evidence>
<dbReference type="Bgee" id="ENSXETG00000013847">
    <property type="expression patterns" value="Expressed in 4-cell stage embryo and 13 other cell types or tissues"/>
</dbReference>
<evidence type="ECO:0000256" key="6">
    <source>
        <dbReference type="ARBA" id="ARBA00023242"/>
    </source>
</evidence>
<reference evidence="13" key="1">
    <citation type="journal article" date="2010" name="Science">
        <title>The genome of the Western clawed frog Xenopus tropicalis.</title>
        <authorList>
            <person name="Hellsten U."/>
            <person name="Harland R.M."/>
            <person name="Gilchrist M.J."/>
            <person name="Hendrix D."/>
            <person name="Jurka J."/>
            <person name="Kapitonov V."/>
            <person name="Ovcharenko I."/>
            <person name="Putnam N.H."/>
            <person name="Shu S."/>
            <person name="Taher L."/>
            <person name="Blitz I.L."/>
            <person name="Blumberg B."/>
            <person name="Dichmann D.S."/>
            <person name="Dubchak I."/>
            <person name="Amaya E."/>
            <person name="Detter J.C."/>
            <person name="Fletcher R."/>
            <person name="Gerhard D.S."/>
            <person name="Goodstein D."/>
            <person name="Graves T."/>
            <person name="Grigoriev I.V."/>
            <person name="Grimwood J."/>
            <person name="Kawashima T."/>
            <person name="Lindquist E."/>
            <person name="Lucas S.M."/>
            <person name="Mead P.E."/>
            <person name="Mitros T."/>
            <person name="Ogino H."/>
            <person name="Ohta Y."/>
            <person name="Poliakov A.V."/>
            <person name="Pollet N."/>
            <person name="Robert J."/>
            <person name="Salamov A."/>
            <person name="Sater A.K."/>
            <person name="Schmutz J."/>
            <person name="Terry A."/>
            <person name="Vize P.D."/>
            <person name="Warren W.C."/>
            <person name="Wells D."/>
            <person name="Wills A."/>
            <person name="Wilson R.K."/>
            <person name="Zimmerman L.B."/>
            <person name="Zorn A.M."/>
            <person name="Grainger R."/>
            <person name="Grammer T."/>
            <person name="Khokha M.K."/>
            <person name="Richardson P.M."/>
            <person name="Rokhsar D.S."/>
        </authorList>
    </citation>
    <scope>NUCLEOTIDE SEQUENCE [LARGE SCALE GENOMIC DNA]</scope>
    <source>
        <strain evidence="13">Nigerian</strain>
    </source>
</reference>
<dbReference type="Ensembl" id="ENSXETT00000077692">
    <property type="protein sequence ID" value="ENSXETP00000097975"/>
    <property type="gene ID" value="ENSXETG00000013847"/>
</dbReference>
<dbReference type="PROSITE" id="PS51037">
    <property type="entry name" value="YEATS"/>
    <property type="match status" value="1"/>
</dbReference>
<evidence type="ECO:0000256" key="9">
    <source>
        <dbReference type="ARBA" id="ARBA00068329"/>
    </source>
</evidence>
<dbReference type="GeneID" id="100135359"/>
<reference evidence="13" key="2">
    <citation type="submission" date="2020-05" db="UniProtKB">
        <authorList>
            <consortium name="Ensembl"/>
        </authorList>
    </citation>
    <scope>IDENTIFICATION</scope>
</reference>
<proteinExistence type="predicted"/>
<feature type="compositionally biased region" description="Low complexity" evidence="11">
    <location>
        <begin position="914"/>
        <end position="924"/>
    </location>
</feature>
<dbReference type="OMA" id="SACKNFA"/>
<dbReference type="GO" id="GO:0005634">
    <property type="term" value="C:nucleus"/>
    <property type="evidence" value="ECO:0000318"/>
    <property type="project" value="GO_Central"/>
</dbReference>
<dbReference type="Pfam" id="PF03366">
    <property type="entry name" value="YEATS"/>
    <property type="match status" value="1"/>
</dbReference>
<dbReference type="GeneTree" id="ENSGT00940000156789"/>
<feature type="compositionally biased region" description="Basic and acidic residues" evidence="11">
    <location>
        <begin position="180"/>
        <end position="193"/>
    </location>
</feature>
<evidence type="ECO:0000256" key="5">
    <source>
        <dbReference type="ARBA" id="ARBA00023054"/>
    </source>
</evidence>
<dbReference type="Pfam" id="PF22951">
    <property type="entry name" value="3HBD"/>
    <property type="match status" value="1"/>
</dbReference>
<comment type="subunit">
    <text evidence="8">Component of the ADA2A-containing complex (ATAC), composed of KAT14, KAT2A, TADA2L, TADA3L, ZZ3, MBIP, WDR5, YEATS2, SGF29 and DR1.</text>
</comment>
<keyword evidence="2" id="KW-1017">Isopeptide bond</keyword>
<dbReference type="GO" id="GO:0035267">
    <property type="term" value="C:NuA4 histone acetyltransferase complex"/>
    <property type="evidence" value="ECO:0000318"/>
    <property type="project" value="GO_Central"/>
</dbReference>
<dbReference type="InterPro" id="IPR038704">
    <property type="entry name" value="YEAST_sf"/>
</dbReference>
<keyword evidence="6 10" id="KW-0539">Nucleus</keyword>
<protein>
    <recommendedName>
        <fullName evidence="9">YEATS domain-containing protein 2</fullName>
    </recommendedName>
</protein>
<dbReference type="InterPro" id="IPR055127">
    <property type="entry name" value="YEATS2_3HBD"/>
</dbReference>
<dbReference type="RefSeq" id="XP_012825479.1">
    <property type="nucleotide sequence ID" value="XM_012970025.3"/>
</dbReference>
<dbReference type="AGR" id="Xenbase:XB-GENE-5865259"/>
<evidence type="ECO:0000256" key="3">
    <source>
        <dbReference type="ARBA" id="ARBA00022553"/>
    </source>
</evidence>
<comment type="function">
    <text evidence="7">Chromatin reader component of the ATAC complex, a complex with histone acetyltransferase activity on histones H3 and H4. YEATS2 specifically recognizes and binds histone H3 crotonylated at 'Lys-27' (H3K27cr). Crotonylation marks active promoters and enhancers and confers resistance to transcriptional repressors.</text>
</comment>
<dbReference type="GO" id="GO:0140672">
    <property type="term" value="C:ATAC complex"/>
    <property type="evidence" value="ECO:0000318"/>
    <property type="project" value="GO_Central"/>
</dbReference>
<feature type="region of interest" description="Disordered" evidence="11">
    <location>
        <begin position="432"/>
        <end position="465"/>
    </location>
</feature>
<feature type="compositionally biased region" description="Basic and acidic residues" evidence="11">
    <location>
        <begin position="356"/>
        <end position="365"/>
    </location>
</feature>
<dbReference type="OrthoDB" id="1741717at2759"/>
<evidence type="ECO:0000256" key="10">
    <source>
        <dbReference type="PROSITE-ProRule" id="PRU00376"/>
    </source>
</evidence>
<evidence type="ECO:0000313" key="17">
    <source>
        <dbReference type="Xenbase" id="XB-GENE-5865259"/>
    </source>
</evidence>
<feature type="region of interest" description="Disordered" evidence="11">
    <location>
        <begin position="348"/>
        <end position="375"/>
    </location>
</feature>
<dbReference type="CTD" id="55689"/>
<dbReference type="PANTHER" id="PTHR23195">
    <property type="entry name" value="YEATS DOMAIN"/>
    <property type="match status" value="1"/>
</dbReference>
<dbReference type="RefSeq" id="XP_012825478.1">
    <property type="nucleotide sequence ID" value="XM_012970024.3"/>
</dbReference>
<dbReference type="Gene3D" id="2.60.40.1970">
    <property type="entry name" value="YEATS domain"/>
    <property type="match status" value="1"/>
</dbReference>
<dbReference type="CDD" id="cd16907">
    <property type="entry name" value="YEATS_YEATS2_like"/>
    <property type="match status" value="1"/>
</dbReference>
<feature type="compositionally biased region" description="Polar residues" evidence="11">
    <location>
        <begin position="120"/>
        <end position="145"/>
    </location>
</feature>
<dbReference type="GO" id="GO:0051726">
    <property type="term" value="P:regulation of cell cycle"/>
    <property type="evidence" value="ECO:0007669"/>
    <property type="project" value="UniProtKB-ARBA"/>
</dbReference>
<evidence type="ECO:0000313" key="16">
    <source>
        <dbReference type="RefSeq" id="XP_012825479.1"/>
    </source>
</evidence>
<feature type="compositionally biased region" description="Low complexity" evidence="11">
    <location>
        <begin position="881"/>
        <end position="893"/>
    </location>
</feature>
<dbReference type="InterPro" id="IPR005033">
    <property type="entry name" value="YEATS"/>
</dbReference>
<evidence type="ECO:0000313" key="15">
    <source>
        <dbReference type="RefSeq" id="XP_012825478.1"/>
    </source>
</evidence>
<evidence type="ECO:0000256" key="8">
    <source>
        <dbReference type="ARBA" id="ARBA00065122"/>
    </source>
</evidence>
<dbReference type="GO" id="GO:0042393">
    <property type="term" value="F:histone binding"/>
    <property type="evidence" value="ECO:0000318"/>
    <property type="project" value="GO_Central"/>
</dbReference>
<dbReference type="GO" id="GO:0006357">
    <property type="term" value="P:regulation of transcription by RNA polymerase II"/>
    <property type="evidence" value="ECO:0000318"/>
    <property type="project" value="GO_Central"/>
</dbReference>
<gene>
    <name evidence="13 15 16 17" type="primary">yeats2</name>
</gene>
<feature type="region of interest" description="Disordered" evidence="11">
    <location>
        <begin position="881"/>
        <end position="939"/>
    </location>
</feature>
<feature type="domain" description="YEATS" evidence="12">
    <location>
        <begin position="190"/>
        <end position="335"/>
    </location>
</feature>